<protein>
    <recommendedName>
        <fullName evidence="3">DUF1684 domain-containing protein</fullName>
    </recommendedName>
</protein>
<proteinExistence type="predicted"/>
<dbReference type="STRING" id="1190417.SAMN05660690_0742"/>
<reference evidence="2" key="1">
    <citation type="submission" date="2016-10" db="EMBL/GenBank/DDBJ databases">
        <authorList>
            <person name="Varghese N."/>
            <person name="Submissions S."/>
        </authorList>
    </citation>
    <scope>NUCLEOTIDE SEQUENCE [LARGE SCALE GENOMIC DNA]</scope>
    <source>
        <strain evidence="2">DSM 45421</strain>
    </source>
</reference>
<dbReference type="PANTHER" id="PTHR41913:SF1">
    <property type="entry name" value="DUF1684 DOMAIN-CONTAINING PROTEIN"/>
    <property type="match status" value="1"/>
</dbReference>
<dbReference type="Proteomes" id="UP000199416">
    <property type="component" value="Unassembled WGS sequence"/>
</dbReference>
<dbReference type="Pfam" id="PF07920">
    <property type="entry name" value="DUF1684"/>
    <property type="match status" value="1"/>
</dbReference>
<dbReference type="InterPro" id="IPR012467">
    <property type="entry name" value="DUF1684"/>
</dbReference>
<keyword evidence="2" id="KW-1185">Reference proteome</keyword>
<evidence type="ECO:0000313" key="2">
    <source>
        <dbReference type="Proteomes" id="UP000199416"/>
    </source>
</evidence>
<sequence>MTATVPGTGTFAQEWEEWHRQKEAVLASPHGFLAVTALVWLDEQPTAVPGAPGLWSAGEQGVVVTLADGEQLVVDGTPVTGEHVFGHLGLRESVLSTSGDTAVEVAERGGRYVVRLRDPRSPLRLGYPGTPAYPADPRWAVPGRFVAFDAPRPTPVPGVLEGVQHVYDAPGRIEFELEGRQLSLTAFPGHTPGALSVLFSDETSGRTTYAFRSLQLPPPDADGSVLVDLNRAANLPCAYTDLATCPTPPAENRLPLAVEAGEKTPLGRGVGRPTDRGAVLEV</sequence>
<evidence type="ECO:0008006" key="3">
    <source>
        <dbReference type="Google" id="ProtNLM"/>
    </source>
</evidence>
<evidence type="ECO:0000313" key="1">
    <source>
        <dbReference type="EMBL" id="SDC15859.1"/>
    </source>
</evidence>
<accession>A0A1G6JB13</accession>
<name>A0A1G6JB13_9ACTN</name>
<dbReference type="PANTHER" id="PTHR41913">
    <property type="entry name" value="DUF1684 DOMAIN-CONTAINING PROTEIN"/>
    <property type="match status" value="1"/>
</dbReference>
<dbReference type="OrthoDB" id="5493262at2"/>
<dbReference type="EMBL" id="FMZF01000001">
    <property type="protein sequence ID" value="SDC15859.1"/>
    <property type="molecule type" value="Genomic_DNA"/>
</dbReference>
<gene>
    <name evidence="1" type="ORF">SAMN05660690_0742</name>
</gene>
<dbReference type="AlphaFoldDB" id="A0A1G6JB13"/>
<organism evidence="1 2">
    <name type="scientific">Geodermatophilus telluris</name>
    <dbReference type="NCBI Taxonomy" id="1190417"/>
    <lineage>
        <taxon>Bacteria</taxon>
        <taxon>Bacillati</taxon>
        <taxon>Actinomycetota</taxon>
        <taxon>Actinomycetes</taxon>
        <taxon>Geodermatophilales</taxon>
        <taxon>Geodermatophilaceae</taxon>
        <taxon>Geodermatophilus</taxon>
    </lineage>
</organism>
<dbReference type="RefSeq" id="WP_091363240.1">
    <property type="nucleotide sequence ID" value="NZ_FMZF01000001.1"/>
</dbReference>